<dbReference type="AlphaFoldDB" id="X1K3U6"/>
<proteinExistence type="predicted"/>
<organism evidence="1">
    <name type="scientific">marine sediment metagenome</name>
    <dbReference type="NCBI Taxonomy" id="412755"/>
    <lineage>
        <taxon>unclassified sequences</taxon>
        <taxon>metagenomes</taxon>
        <taxon>ecological metagenomes</taxon>
    </lineage>
</organism>
<feature type="non-terminal residue" evidence="1">
    <location>
        <position position="1"/>
    </location>
</feature>
<dbReference type="Pfam" id="PF19777">
    <property type="entry name" value="DUF6263"/>
    <property type="match status" value="1"/>
</dbReference>
<protein>
    <submittedName>
        <fullName evidence="1">Uncharacterized protein</fullName>
    </submittedName>
</protein>
<gene>
    <name evidence="1" type="ORF">S06H3_07939</name>
</gene>
<reference evidence="1" key="1">
    <citation type="journal article" date="2014" name="Front. Microbiol.">
        <title>High frequency of phylogenetically diverse reductive dehalogenase-homologous genes in deep subseafloor sedimentary metagenomes.</title>
        <authorList>
            <person name="Kawai M."/>
            <person name="Futagami T."/>
            <person name="Toyoda A."/>
            <person name="Takaki Y."/>
            <person name="Nishi S."/>
            <person name="Hori S."/>
            <person name="Arai W."/>
            <person name="Tsubouchi T."/>
            <person name="Morono Y."/>
            <person name="Uchiyama I."/>
            <person name="Ito T."/>
            <person name="Fujiyama A."/>
            <person name="Inagaki F."/>
            <person name="Takami H."/>
        </authorList>
    </citation>
    <scope>NUCLEOTIDE SEQUENCE</scope>
    <source>
        <strain evidence="1">Expedition CK06-06</strain>
    </source>
</reference>
<comment type="caution">
    <text evidence="1">The sequence shown here is derived from an EMBL/GenBank/DDBJ whole genome shotgun (WGS) entry which is preliminary data.</text>
</comment>
<dbReference type="InterPro" id="IPR046230">
    <property type="entry name" value="DUF6263"/>
</dbReference>
<name>X1K3U6_9ZZZZ</name>
<dbReference type="EMBL" id="BARV01003280">
    <property type="protein sequence ID" value="GAI01218.1"/>
    <property type="molecule type" value="Genomic_DNA"/>
</dbReference>
<accession>X1K3U6</accession>
<sequence length="122" mass="13739">VDKMATDEAMKQQMKEMMKNFINEDKMKETSGDMVAELPKKPVGIGDSWTNKISVAIGFPMEIDTTNTLTHHKEGIITIQTNANIETGDDAKPTAMGPMKMTMKMELVFNLHRSSWYMSANH</sequence>
<evidence type="ECO:0000313" key="1">
    <source>
        <dbReference type="EMBL" id="GAI01218.1"/>
    </source>
</evidence>